<dbReference type="RefSeq" id="WP_023133341.1">
    <property type="nucleotide sequence ID" value="NZ_KI518025.1"/>
</dbReference>
<comment type="caution">
    <text evidence="2">The sequence shown here is derived from an EMBL/GenBank/DDBJ whole genome shotgun (WGS) entry which is preliminary data.</text>
</comment>
<feature type="domain" description="DUF6531" evidence="1">
    <location>
        <begin position="2"/>
        <end position="43"/>
    </location>
</feature>
<gene>
    <name evidence="2" type="ORF">HMPREF0742_00773</name>
</gene>
<protein>
    <recommendedName>
        <fullName evidence="1">DUF6531 domain-containing protein</fullName>
    </recommendedName>
</protein>
<name>U7V5I4_9MICC</name>
<reference evidence="2 3" key="1">
    <citation type="submission" date="2013-08" db="EMBL/GenBank/DDBJ databases">
        <authorList>
            <person name="Weinstock G."/>
            <person name="Sodergren E."/>
            <person name="Wylie T."/>
            <person name="Fulton L."/>
            <person name="Fulton R."/>
            <person name="Fronick C."/>
            <person name="O'Laughlin M."/>
            <person name="Godfrey J."/>
            <person name="Miner T."/>
            <person name="Herter B."/>
            <person name="Appelbaum E."/>
            <person name="Cordes M."/>
            <person name="Lek S."/>
            <person name="Wollam A."/>
            <person name="Pepin K.H."/>
            <person name="Palsikar V.B."/>
            <person name="Mitreva M."/>
            <person name="Wilson R.K."/>
        </authorList>
    </citation>
    <scope>NUCLEOTIDE SEQUENCE [LARGE SCALE GENOMIC DNA]</scope>
    <source>
        <strain evidence="2 3">F0184</strain>
    </source>
</reference>
<dbReference type="HOGENOM" id="CLU_3204811_0_0_11"/>
<dbReference type="AlphaFoldDB" id="U7V5I4"/>
<proteinExistence type="predicted"/>
<dbReference type="PATRIC" id="fig|888019.4.peg.655"/>
<dbReference type="Proteomes" id="UP000017174">
    <property type="component" value="Unassembled WGS sequence"/>
</dbReference>
<accession>U7V5I4</accession>
<organism evidence="2 3">
    <name type="scientific">Rothia aeria F0184</name>
    <dbReference type="NCBI Taxonomy" id="888019"/>
    <lineage>
        <taxon>Bacteria</taxon>
        <taxon>Bacillati</taxon>
        <taxon>Actinomycetota</taxon>
        <taxon>Actinomycetes</taxon>
        <taxon>Micrococcales</taxon>
        <taxon>Micrococcaceae</taxon>
        <taxon>Rothia</taxon>
    </lineage>
</organism>
<dbReference type="Pfam" id="PF20148">
    <property type="entry name" value="DUF6531"/>
    <property type="match status" value="1"/>
</dbReference>
<dbReference type="EMBL" id="AXZG01000028">
    <property type="protein sequence ID" value="ERT66795.1"/>
    <property type="molecule type" value="Genomic_DNA"/>
</dbReference>
<evidence type="ECO:0000313" key="3">
    <source>
        <dbReference type="Proteomes" id="UP000017174"/>
    </source>
</evidence>
<evidence type="ECO:0000313" key="2">
    <source>
        <dbReference type="EMBL" id="ERT66795.1"/>
    </source>
</evidence>
<sequence length="45" mass="5221">MESEADFAFEDILPLVWSRSYYSDQDGIGWLGEGWRVSGCQRIYS</sequence>
<evidence type="ECO:0000259" key="1">
    <source>
        <dbReference type="Pfam" id="PF20148"/>
    </source>
</evidence>
<dbReference type="InterPro" id="IPR045351">
    <property type="entry name" value="DUF6531"/>
</dbReference>